<keyword evidence="3" id="KW-1185">Reference proteome</keyword>
<sequence>MMVNEIEEAILKKPIEENITYEKYRIGGTSPKENDKTVINFKRLEQSVMSSQDDEHHANDNTPISPPNVEVVSDTK</sequence>
<evidence type="ECO:0000256" key="1">
    <source>
        <dbReference type="SAM" id="MobiDB-lite"/>
    </source>
</evidence>
<comment type="caution">
    <text evidence="2">The sequence shown here is derived from an EMBL/GenBank/DDBJ whole genome shotgun (WGS) entry which is preliminary data.</text>
</comment>
<evidence type="ECO:0000313" key="2">
    <source>
        <dbReference type="EMBL" id="RNA09079.1"/>
    </source>
</evidence>
<evidence type="ECO:0000313" key="3">
    <source>
        <dbReference type="Proteomes" id="UP000276133"/>
    </source>
</evidence>
<name>A0A3M7QCU9_BRAPC</name>
<protein>
    <submittedName>
        <fullName evidence="2">Uncharacterized protein</fullName>
    </submittedName>
</protein>
<gene>
    <name evidence="2" type="ORF">BpHYR1_036421</name>
</gene>
<accession>A0A3M7QCU9</accession>
<dbReference type="EMBL" id="REGN01006548">
    <property type="protein sequence ID" value="RNA09079.1"/>
    <property type="molecule type" value="Genomic_DNA"/>
</dbReference>
<dbReference type="Proteomes" id="UP000276133">
    <property type="component" value="Unassembled WGS sequence"/>
</dbReference>
<proteinExistence type="predicted"/>
<reference evidence="2 3" key="1">
    <citation type="journal article" date="2018" name="Sci. Rep.">
        <title>Genomic signatures of local adaptation to the degree of environmental predictability in rotifers.</title>
        <authorList>
            <person name="Franch-Gras L."/>
            <person name="Hahn C."/>
            <person name="Garcia-Roger E.M."/>
            <person name="Carmona M.J."/>
            <person name="Serra M."/>
            <person name="Gomez A."/>
        </authorList>
    </citation>
    <scope>NUCLEOTIDE SEQUENCE [LARGE SCALE GENOMIC DNA]</scope>
    <source>
        <strain evidence="2">HYR1</strain>
    </source>
</reference>
<organism evidence="2 3">
    <name type="scientific">Brachionus plicatilis</name>
    <name type="common">Marine rotifer</name>
    <name type="synonym">Brachionus muelleri</name>
    <dbReference type="NCBI Taxonomy" id="10195"/>
    <lineage>
        <taxon>Eukaryota</taxon>
        <taxon>Metazoa</taxon>
        <taxon>Spiralia</taxon>
        <taxon>Gnathifera</taxon>
        <taxon>Rotifera</taxon>
        <taxon>Eurotatoria</taxon>
        <taxon>Monogononta</taxon>
        <taxon>Pseudotrocha</taxon>
        <taxon>Ploima</taxon>
        <taxon>Brachionidae</taxon>
        <taxon>Brachionus</taxon>
    </lineage>
</organism>
<feature type="region of interest" description="Disordered" evidence="1">
    <location>
        <begin position="47"/>
        <end position="76"/>
    </location>
</feature>
<dbReference type="AlphaFoldDB" id="A0A3M7QCU9"/>